<feature type="compositionally biased region" description="Polar residues" evidence="3">
    <location>
        <begin position="3029"/>
        <end position="3042"/>
    </location>
</feature>
<dbReference type="Gene3D" id="3.30.800.10">
    <property type="entry name" value="Phosphatidylinositol Phosphate Kinase II Beta"/>
    <property type="match status" value="1"/>
</dbReference>
<dbReference type="PANTHER" id="PTHR23086">
    <property type="entry name" value="PHOSPHATIDYLINOSITOL-4-PHOSPHATE 5-KINASE"/>
    <property type="match status" value="1"/>
</dbReference>
<dbReference type="CDD" id="cd00139">
    <property type="entry name" value="PIPKc"/>
    <property type="match status" value="1"/>
</dbReference>
<feature type="region of interest" description="Disordered" evidence="3">
    <location>
        <begin position="493"/>
        <end position="526"/>
    </location>
</feature>
<dbReference type="VEuPathDB" id="TriTrypDB:LdBPK_350570.1"/>
<dbReference type="GO" id="GO:0005886">
    <property type="term" value="C:plasma membrane"/>
    <property type="evidence" value="ECO:0007669"/>
    <property type="project" value="TreeGrafter"/>
</dbReference>
<gene>
    <name evidence="5" type="ORF">CGC20_0690</name>
</gene>
<dbReference type="InterPro" id="IPR036322">
    <property type="entry name" value="WD40_repeat_dom_sf"/>
</dbReference>
<feature type="repeat" description="WD" evidence="1">
    <location>
        <begin position="2041"/>
        <end position="2064"/>
    </location>
</feature>
<dbReference type="Proteomes" id="UP000318821">
    <property type="component" value="Unassembled WGS sequence"/>
</dbReference>
<feature type="compositionally biased region" description="Low complexity" evidence="3">
    <location>
        <begin position="210"/>
        <end position="220"/>
    </location>
</feature>
<feature type="region of interest" description="Disordered" evidence="3">
    <location>
        <begin position="210"/>
        <end position="233"/>
    </location>
</feature>
<evidence type="ECO:0000256" key="1">
    <source>
        <dbReference type="PROSITE-ProRule" id="PRU00221"/>
    </source>
</evidence>
<dbReference type="InterPro" id="IPR015943">
    <property type="entry name" value="WD40/YVTN_repeat-like_dom_sf"/>
</dbReference>
<evidence type="ECO:0000256" key="3">
    <source>
        <dbReference type="SAM" id="MobiDB-lite"/>
    </source>
</evidence>
<feature type="region of interest" description="Disordered" evidence="3">
    <location>
        <begin position="2540"/>
        <end position="2561"/>
    </location>
</feature>
<name>A0A504XK36_LEIDO</name>
<feature type="domain" description="PIPK" evidence="4">
    <location>
        <begin position="594"/>
        <end position="1021"/>
    </location>
</feature>
<feature type="region of interest" description="Disordered" evidence="3">
    <location>
        <begin position="388"/>
        <end position="427"/>
    </location>
</feature>
<dbReference type="InterPro" id="IPR027483">
    <property type="entry name" value="PInositol-4-P-4/5-kinase_C_sf"/>
</dbReference>
<keyword evidence="2" id="KW-0067">ATP-binding</keyword>
<dbReference type="PROSITE" id="PS51455">
    <property type="entry name" value="PIPK"/>
    <property type="match status" value="1"/>
</dbReference>
<keyword evidence="2 5" id="KW-0418">Kinase</keyword>
<feature type="repeat" description="WD" evidence="1">
    <location>
        <begin position="1472"/>
        <end position="1505"/>
    </location>
</feature>
<accession>A0A504XK36</accession>
<dbReference type="Pfam" id="PF00400">
    <property type="entry name" value="WD40"/>
    <property type="match status" value="1"/>
</dbReference>
<dbReference type="Pfam" id="PF01504">
    <property type="entry name" value="PIP5K"/>
    <property type="match status" value="1"/>
</dbReference>
<dbReference type="Gene3D" id="3.30.810.10">
    <property type="entry name" value="2-Layer Sandwich"/>
    <property type="match status" value="1"/>
</dbReference>
<dbReference type="VEuPathDB" id="TriTrypDB:LdCL_350010500"/>
<dbReference type="InterPro" id="IPR002498">
    <property type="entry name" value="PInositol-4-P-4/5-kinase_core"/>
</dbReference>
<feature type="region of interest" description="Disordered" evidence="3">
    <location>
        <begin position="1"/>
        <end position="36"/>
    </location>
</feature>
<feature type="region of interest" description="Disordered" evidence="3">
    <location>
        <begin position="1186"/>
        <end position="1205"/>
    </location>
</feature>
<feature type="compositionally biased region" description="Polar residues" evidence="3">
    <location>
        <begin position="2724"/>
        <end position="2752"/>
    </location>
</feature>
<dbReference type="PROSITE" id="PS50082">
    <property type="entry name" value="WD_REPEATS_2"/>
    <property type="match status" value="3"/>
</dbReference>
<feature type="region of interest" description="Disordered" evidence="3">
    <location>
        <begin position="1527"/>
        <end position="1547"/>
    </location>
</feature>
<feature type="region of interest" description="Disordered" evidence="3">
    <location>
        <begin position="546"/>
        <end position="588"/>
    </location>
</feature>
<dbReference type="VEuPathDB" id="TriTrypDB:LdBPK_350560.1"/>
<dbReference type="GO" id="GO:0005524">
    <property type="term" value="F:ATP binding"/>
    <property type="evidence" value="ECO:0007669"/>
    <property type="project" value="UniProtKB-UniRule"/>
</dbReference>
<feature type="region of interest" description="Disordered" evidence="3">
    <location>
        <begin position="2432"/>
        <end position="2455"/>
    </location>
</feature>
<comment type="caution">
    <text evidence="5">The sequence shown here is derived from an EMBL/GenBank/DDBJ whole genome shotgun (WGS) entry which is preliminary data.</text>
</comment>
<keyword evidence="2" id="KW-0547">Nucleotide-binding</keyword>
<feature type="region of interest" description="Disordered" evidence="3">
    <location>
        <begin position="2329"/>
        <end position="2351"/>
    </location>
</feature>
<feature type="region of interest" description="Disordered" evidence="3">
    <location>
        <begin position="142"/>
        <end position="189"/>
    </location>
</feature>
<evidence type="ECO:0000256" key="2">
    <source>
        <dbReference type="PROSITE-ProRule" id="PRU00781"/>
    </source>
</evidence>
<dbReference type="InterPro" id="IPR027484">
    <property type="entry name" value="PInositol-4-P-5-kinase_N"/>
</dbReference>
<feature type="compositionally biased region" description="Low complexity" evidence="3">
    <location>
        <begin position="150"/>
        <end position="177"/>
    </location>
</feature>
<feature type="compositionally biased region" description="Pro residues" evidence="3">
    <location>
        <begin position="178"/>
        <end position="187"/>
    </location>
</feature>
<dbReference type="SMART" id="SM00320">
    <property type="entry name" value="WD40"/>
    <property type="match status" value="7"/>
</dbReference>
<feature type="compositionally biased region" description="Low complexity" evidence="3">
    <location>
        <begin position="572"/>
        <end position="588"/>
    </location>
</feature>
<dbReference type="GO" id="GO:0016308">
    <property type="term" value="F:1-phosphatidylinositol-4-phosphate 5-kinase activity"/>
    <property type="evidence" value="ECO:0007669"/>
    <property type="project" value="TreeGrafter"/>
</dbReference>
<feature type="compositionally biased region" description="Basic and acidic residues" evidence="3">
    <location>
        <begin position="315"/>
        <end position="332"/>
    </location>
</feature>
<feature type="region of interest" description="Disordered" evidence="3">
    <location>
        <begin position="2992"/>
        <end position="3079"/>
    </location>
</feature>
<dbReference type="EMBL" id="RHLD01000029">
    <property type="protein sequence ID" value="TPP46480.1"/>
    <property type="molecule type" value="Genomic_DNA"/>
</dbReference>
<evidence type="ECO:0000313" key="5">
    <source>
        <dbReference type="EMBL" id="TPP46480.1"/>
    </source>
</evidence>
<reference evidence="6" key="1">
    <citation type="submission" date="2019-02" db="EMBL/GenBank/DDBJ databases">
        <title>FDA dAtabase for Regulatory Grade micrObial Sequences (FDA-ARGOS): Supporting development and validation of Infectious Disease Dx tests.</title>
        <authorList>
            <person name="Duncan R."/>
            <person name="Fisher C."/>
            <person name="Tallon L."/>
            <person name="Sadzewicz L."/>
            <person name="Sengamalay N."/>
            <person name="Ott S."/>
            <person name="Godinez A."/>
            <person name="Nagaraj S."/>
            <person name="Vavikolanu K."/>
            <person name="Vyas G."/>
            <person name="Nadendla S."/>
            <person name="Aluvathingal J."/>
            <person name="Sichtig H."/>
        </authorList>
    </citation>
    <scope>NUCLEOTIDE SEQUENCE [LARGE SCALE GENOMIC DNA]</scope>
    <source>
        <strain evidence="6">FDAARGOS_360</strain>
    </source>
</reference>
<dbReference type="SMART" id="SM00330">
    <property type="entry name" value="PIPKc"/>
    <property type="match status" value="1"/>
</dbReference>
<evidence type="ECO:0000259" key="4">
    <source>
        <dbReference type="PROSITE" id="PS51455"/>
    </source>
</evidence>
<proteinExistence type="predicted"/>
<dbReference type="InterPro" id="IPR001680">
    <property type="entry name" value="WD40_rpt"/>
</dbReference>
<evidence type="ECO:0000313" key="6">
    <source>
        <dbReference type="Proteomes" id="UP000318821"/>
    </source>
</evidence>
<feature type="compositionally biased region" description="Polar residues" evidence="3">
    <location>
        <begin position="337"/>
        <end position="350"/>
    </location>
</feature>
<dbReference type="InterPro" id="IPR023610">
    <property type="entry name" value="PInositol-4/5-P-5/4-kinase"/>
</dbReference>
<dbReference type="Gene3D" id="2.130.10.10">
    <property type="entry name" value="YVTN repeat-like/Quinoprotein amine dehydrogenase"/>
    <property type="match status" value="3"/>
</dbReference>
<feature type="region of interest" description="Disordered" evidence="3">
    <location>
        <begin position="265"/>
        <end position="350"/>
    </location>
</feature>
<dbReference type="VEuPathDB" id="TriTrypDB:LDHU3_35.0680"/>
<dbReference type="SUPFAM" id="SSF56104">
    <property type="entry name" value="SAICAR synthase-like"/>
    <property type="match status" value="1"/>
</dbReference>
<feature type="compositionally biased region" description="Basic and acidic residues" evidence="3">
    <location>
        <begin position="517"/>
        <end position="526"/>
    </location>
</feature>
<keyword evidence="1" id="KW-0853">WD repeat</keyword>
<protein>
    <submittedName>
        <fullName evidence="5">Phosphatidylinositol-4-phosphate 5-Kinase family protein</fullName>
    </submittedName>
</protein>
<feature type="repeat" description="WD" evidence="1">
    <location>
        <begin position="1064"/>
        <end position="1095"/>
    </location>
</feature>
<dbReference type="VEuPathDB" id="TriTrypDB:LDHU3_35.0690"/>
<feature type="region of interest" description="Disordered" evidence="3">
    <location>
        <begin position="2724"/>
        <end position="2756"/>
    </location>
</feature>
<organism evidence="5 6">
    <name type="scientific">Leishmania donovani</name>
    <dbReference type="NCBI Taxonomy" id="5661"/>
    <lineage>
        <taxon>Eukaryota</taxon>
        <taxon>Discoba</taxon>
        <taxon>Euglenozoa</taxon>
        <taxon>Kinetoplastea</taxon>
        <taxon>Metakinetoplastina</taxon>
        <taxon>Trypanosomatida</taxon>
        <taxon>Trypanosomatidae</taxon>
        <taxon>Leishmaniinae</taxon>
        <taxon>Leishmania</taxon>
    </lineage>
</organism>
<sequence>MASVDGGTDGAVPHDCEDTVPPPAKPSARTNETEKDLQLRRLRRENHLLRLQLLKLREQQHQLLANTSAAAVCPVSDSALAVSDVAEAAPQQARSDIIDEEATALRTRMLQRIRERQQRTAVARSLLRDAEQLYSELPQQEQLEAERGNSSGTATPVSPASPPVKAAPAQSMQTAAAPPSPAPPPLAPAAKLDIIEDGCDQIDQRHALLASPSSATASRAPADKSASSGAHAAEDLSAEAMLQRFQDRKSQRRLRLEQMLGPIYDAAGSGAAGPSRENDSTETAPLGAVPRGAGAGQGGEGAQPPLNRSVAAWDGRGKRIDSGTRRGRENGHKNAAATATSAYSGPTRNPNQIGRAVSDAVKNNSWYLCKVLEAALLDTIQARPANDAAAPALSSSPEKHLPHGSHSRATVDGGRSNLRKGPQLLYPKGVSGTALKRAIEESLLLPFRCVQDAPRRLTSSQAAEESLPAFEAENRDAELRRCFAEGAGKDALLSSGARRDDDLGSTAAGNDDEEAPERESDMLGAHDDNLDPFARLLLARLSTDLPSKTTKSDWTGKHLSRYGSGKDGAKQSSLASRNASAASSPTNSKAGVAFVAAASGDRRVHVPKKHFSRLDEVQVEMHAPVIFNQIRDFLRMDVERFRRSFAPTSSASQSDADSGEGADRLRWRAAQTQQRLRVGSSAGADETTAWRITVSPGKSGTTLLYFSDFVMKTVRPREMEFLLRKFLPAYVRYCERNPHTLLPRFYALATLRWWKAGVVQHFVLMQNVFATPYYIHRIYDVKGSTVNRTALQPGKPPPRTAFGALLLKDNDLPPQLIICGTYQRAIVLAQLRSDVGFLRQLNVVDYSCMIGVRSRLFSSEEGPSKTLLLLRRQHHDGHVSTLGSSAVATQGHIGQTCSEAMYATDKTAAADGAGISVGAMEPTLPPFSVDAQRSDCDDDVYVCIHGCDGGLLSLPIHTSGDDTTAREEVYYLGIIDVLQTYNSVKKLESFAKGFVNDRRAISVIAPDKYAERLYKVLERITVPSPPKSPPHNFTPDTLLPTPFRLEEAPVYRDDWARQHPFIHLLFHRDIITRLVWCAAACRYLTGGADGAVKLWRSELQPRVSSSHATSLSSAERPALIPEVHVVTLGGPVTDLRTSGREVGNSEVAVIASTDGTLTLCRTGTGETIRTLRGARGESLERCGAVAATGSGPTRAGSGREDAIEDNDNGALAEGSRQFTQRTSKVLAWYAADAYSYRLAPSSDTAFVRRPVYTVRAYRNEAREARASPSNEYFQGLRTVAPTYEHLAPHEMMIADVLMHFSVAKTSMTSTHTSTMPRQWYACAIALAAAPAVIHTSNIGASASSSQSALDPLLLLGFPQGLVQVYVLPQRWFALHQHGETRLDPPAVRVPVFSGLLHSAAVLCIEVIVSRDVVVSVSEDGTTQLRRLSCLRAPLRQLNVVVSLPTPMSRVHPSSSMPVPPRASALRQRVGSAHGHSRLVTCCCVDAEQQLLITGSADHTLCWWSLMLGSSSTPIRIVSLRDTATTLVPRGGADGTSSSPSSPPSMAARGGYPVDVSLFRRKLLAECHNEVSPDVVSCDDAGSSTSLPRGFQVGLFLLVLDTERVVRIFDALSGKLITYEIESRAAAVAVSSGPVDSVSGMAKDVRLARYDGVNGADRVLLGGLCLVPWYLAHAAEFGVTRGHTASIIFTAWCSSLKCVVTADAHHVLLWRLPAGGQRNPTAQVLRAWRIAAGVRSVALCDTEATDEPSHLQQPSLFIAHGSEPVIGQYDCLLRDSSPEPGTGGFSQPRLLRQLSLRVGTGVAGASVDALAAVNVVARTANVTHAGSAAGVVTTYALAACHAMRGMGYEESHAASEEGRLYMYPLRLSRATTGPEGNHAPVTVDGATELIAPVRELHLSDWRADDKNSIVSVLGLPCVDLLVVGGRRVLYTAPLSSAATSAVPCDPLPPGWAVAQQLNWRVSNLSMRAPRPTAVFPGPLILLDDSTILELADEEAETQANSSSVAVVELVDSSLAGFLSRLVHIPHGTAASAPDSAETAVCLVLSGSNDGLVQLWDVQHGRELWQCRAVPTREPITALAVHQYAARWLVACGDQSGVVTLLDITTVLQAARQVVAADAQTLPKPAASTTGRMLDRWLAHADAVSGAFFTTVPADVGGAAVTAPQLLTTGEDSVVMLWELPSWVLPSAPNVALNSELSGIPLFRPGEGADQSKRRRYDVPVRVQPSMTKLPRAARQAYEPWRQQYVRERLLGGEDTELSAALTRFYMHNNSWGGMTASDAWAVLAADVRAFAQLVDPVEPQGDAPAAAPRPRTVVHAWCASLLPDATAEIPTATLSSSPPAAKHRSHRDEDRGNTCCESATLPFVPSGTAGRAAPLPSPLILAFADRCCAGRSTGGYRSVRHRRLSECETGASSVRERLRQVLRVVVQNSVGSAPSQCASGALTGMQPKQSTPLEPSLLPSVADRFASADDNTPSPPPLLPEGASPVIESMPCNIEVVNSEMLGTPPASAPISTAPGESFYGVTPNGLSQQVARHGATPRRQLGITDESGEPRSTQPPVPTAPFQNQLSRVVVAHRSGYGVHAQLVRRASADRRPGVTAEHGRLLRSKAPGKARHAAMSGSATAPHLLHERFVDADADLGTEANASHRCLAGGGVAATVMQQVNHHRRREEALQRLITLEQADLGTAGNKTAERKRKLSGAAVSHPALRSGTVALGLPQCSVRQASAATGQWGRSTAKQPKTRIGGSSQKSGSPQLRVVNPPTAAQVLVSDAYLTPVLRRVGASSALLPDHAAAAQKVTTSIAAASVGSAFVPDSANSAWYVERQRRRDAAREKARLWNSKRVMKTLLEWTTQPVESCSGVAEALRTTEGCVEDGHTIALSTKAATVAHGNARTTAGSTASRPVLDLPPILTLPHSTDSALFPAVKEAIESPDAAAAALTNLLWVSPTTAIDVAVRQGLPSRKTLQAEMAAAKMRMRQSVRARAAYQREHRAMAVEADDDSDVNVAEELGSGDTDSLSEEQRGPDKVASAGGTSQRSHESQTMSHHAIPVSASILPLGKSGCTPRRALQPHDGAEPRRMATVPLPIATTRQELFGCSTPRRK</sequence>
<dbReference type="PANTHER" id="PTHR23086:SF8">
    <property type="entry name" value="PHOSPHATIDYLINOSITOL 5-PHOSPHATE 4-KINASE, ISOFORM A"/>
    <property type="match status" value="1"/>
</dbReference>
<dbReference type="SUPFAM" id="SSF50978">
    <property type="entry name" value="WD40 repeat-like"/>
    <property type="match status" value="2"/>
</dbReference>
<keyword evidence="2" id="KW-0808">Transferase</keyword>
<dbReference type="GO" id="GO:0046854">
    <property type="term" value="P:phosphatidylinositol phosphate biosynthetic process"/>
    <property type="evidence" value="ECO:0007669"/>
    <property type="project" value="TreeGrafter"/>
</dbReference>
<dbReference type="VEuPathDB" id="TriTrypDB:LdCL_350010600"/>